<evidence type="ECO:0000256" key="3">
    <source>
        <dbReference type="ARBA" id="ARBA00004853"/>
    </source>
</evidence>
<feature type="binding site" evidence="13">
    <location>
        <position position="294"/>
    </location>
    <ligand>
        <name>GTP</name>
        <dbReference type="ChEBI" id="CHEBI:37565"/>
    </ligand>
</feature>
<comment type="similarity">
    <text evidence="13">Belongs to the GTP cyclohydrolase II family.</text>
</comment>
<dbReference type="Gene3D" id="3.40.50.10990">
    <property type="entry name" value="GTP cyclohydrolase II"/>
    <property type="match status" value="1"/>
</dbReference>
<dbReference type="Pfam" id="PF00925">
    <property type="entry name" value="GTP_cyclohydro2"/>
    <property type="match status" value="1"/>
</dbReference>
<dbReference type="SUPFAM" id="SSF55821">
    <property type="entry name" value="YrdC/RibB"/>
    <property type="match status" value="1"/>
</dbReference>
<evidence type="ECO:0000256" key="9">
    <source>
        <dbReference type="ARBA" id="ARBA00022801"/>
    </source>
</evidence>
<dbReference type="InterPro" id="IPR000422">
    <property type="entry name" value="DHBP_synthase_RibB"/>
</dbReference>
<dbReference type="EC" id="3.5.4.25" evidence="13"/>
<dbReference type="Gene3D" id="3.90.870.10">
    <property type="entry name" value="DHBP synthase"/>
    <property type="match status" value="1"/>
</dbReference>
<name>A0ABY1IET6_9ACTO</name>
<evidence type="ECO:0000256" key="10">
    <source>
        <dbReference type="ARBA" id="ARBA00022833"/>
    </source>
</evidence>
<proteinExistence type="inferred from homology"/>
<sequence>MRHTSGYICAPMTRRRARRLGLDLMVPDNQDPRGTAYTVSCDAASGVTTGISAADRALTIRTLADPDSTATSLHRPGHVLPLIARAGGVLERPGHTEAAVDLCRLAGLEPVAAIGEIVDDAGALMRAGALRVFSAEHGLTVLAIDRLAACLRGLSTLQRSEAVELPTDRGVFEAIAWSRAGAVGAVGAPESGAGGPAGHADVADVAEAPAEHLSLTAPGARPGPVPLVRLHSECLTGDVFGSHRCDCGQQLDAAMARVQAEGGAIIYLRGHEGRGIGLVNKLRAYHLQTQGADTVEANELLGLPGEAREWRDAADILAELGLRRIRLLTNNPLKVEAMRRAGIDVVGAEPLEIPARPQNLAYLRTKRDRMNHVLTHLS</sequence>
<comment type="pathway">
    <text evidence="4">Cofactor biosynthesis; riboflavin biosynthesis; 2-hydroxy-3-oxobutyl phosphate from D-ribulose 5-phosphate: step 1/1.</text>
</comment>
<feature type="binding site" evidence="13">
    <location>
        <begin position="272"/>
        <end position="274"/>
    </location>
    <ligand>
        <name>GTP</name>
        <dbReference type="ChEBI" id="CHEBI:37565"/>
    </ligand>
</feature>
<evidence type="ECO:0000256" key="6">
    <source>
        <dbReference type="ARBA" id="ARBA00022619"/>
    </source>
</evidence>
<feature type="domain" description="GTP cyclohydrolase II" evidence="14">
    <location>
        <begin position="205"/>
        <end position="348"/>
    </location>
</feature>
<feature type="binding site" evidence="13">
    <location>
        <position position="247"/>
    </location>
    <ligand>
        <name>Zn(2+)</name>
        <dbReference type="ChEBI" id="CHEBI:29105"/>
        <note>catalytic</note>
    </ligand>
</feature>
<keyword evidence="10 13" id="KW-0862">Zinc</keyword>
<feature type="active site" description="Nucleophile" evidence="13">
    <location>
        <position position="308"/>
    </location>
</feature>
<evidence type="ECO:0000256" key="2">
    <source>
        <dbReference type="ARBA" id="ARBA00002284"/>
    </source>
</evidence>
<keyword evidence="8 13" id="KW-0547">Nucleotide-binding</keyword>
<evidence type="ECO:0000256" key="4">
    <source>
        <dbReference type="ARBA" id="ARBA00004904"/>
    </source>
</evidence>
<dbReference type="EMBL" id="FQYL01000010">
    <property type="protein sequence ID" value="SHJ07323.1"/>
    <property type="molecule type" value="Genomic_DNA"/>
</dbReference>
<comment type="function">
    <text evidence="13">Catalyzes the conversion of GTP to 2,5-diamino-6-ribosylamino-4(3H)-pyrimidinone 5'-phosphate (DARP), formate and pyrophosphate.</text>
</comment>
<comment type="caution">
    <text evidence="15">The sequence shown here is derived from an EMBL/GenBank/DDBJ whole genome shotgun (WGS) entry which is preliminary data.</text>
</comment>
<feature type="binding site" evidence="13">
    <location>
        <position position="250"/>
    </location>
    <ligand>
        <name>GTP</name>
        <dbReference type="ChEBI" id="CHEBI:37565"/>
    </ligand>
</feature>
<dbReference type="HAMAP" id="MF_00179">
    <property type="entry name" value="RibA"/>
    <property type="match status" value="1"/>
</dbReference>
<comment type="pathway">
    <text evidence="3 13">Cofactor biosynthesis; riboflavin biosynthesis; 5-amino-6-(D-ribitylamino)uracil from GTP: step 1/4.</text>
</comment>
<dbReference type="PANTHER" id="PTHR21327:SF18">
    <property type="entry name" value="3,4-DIHYDROXY-2-BUTANONE 4-PHOSPHATE SYNTHASE"/>
    <property type="match status" value="1"/>
</dbReference>
<keyword evidence="11 13" id="KW-0342">GTP-binding</keyword>
<gene>
    <name evidence="13" type="primary">ribA</name>
    <name evidence="15" type="ORF">SAMN05216246_11039</name>
</gene>
<keyword evidence="6 13" id="KW-0686">Riboflavin biosynthesis</keyword>
<accession>A0ABY1IET6</accession>
<evidence type="ECO:0000256" key="1">
    <source>
        <dbReference type="ARBA" id="ARBA00000141"/>
    </source>
</evidence>
<comment type="caution">
    <text evidence="13">Lacks conserved residue(s) required for the propagation of feature annotation.</text>
</comment>
<dbReference type="InterPro" id="IPR036144">
    <property type="entry name" value="RibA-like_sf"/>
</dbReference>
<comment type="cofactor">
    <cofactor evidence="13">
        <name>Zn(2+)</name>
        <dbReference type="ChEBI" id="CHEBI:29105"/>
    </cofactor>
    <text evidence="13">Binds 1 zinc ion per subunit.</text>
</comment>
<dbReference type="InterPro" id="IPR032677">
    <property type="entry name" value="GTP_cyclohydro_II"/>
</dbReference>
<evidence type="ECO:0000256" key="13">
    <source>
        <dbReference type="HAMAP-Rule" id="MF_00179"/>
    </source>
</evidence>
<feature type="binding site" evidence="13">
    <location>
        <position position="334"/>
    </location>
    <ligand>
        <name>GTP</name>
        <dbReference type="ChEBI" id="CHEBI:37565"/>
    </ligand>
</feature>
<feature type="binding site" evidence="13">
    <location>
        <begin position="229"/>
        <end position="233"/>
    </location>
    <ligand>
        <name>GTP</name>
        <dbReference type="ChEBI" id="CHEBI:37565"/>
    </ligand>
</feature>
<comment type="catalytic activity">
    <reaction evidence="1">
        <text>D-ribulose 5-phosphate = (2S)-2-hydroxy-3-oxobutyl phosphate + formate + H(+)</text>
        <dbReference type="Rhea" id="RHEA:18457"/>
        <dbReference type="ChEBI" id="CHEBI:15378"/>
        <dbReference type="ChEBI" id="CHEBI:15740"/>
        <dbReference type="ChEBI" id="CHEBI:58121"/>
        <dbReference type="ChEBI" id="CHEBI:58830"/>
        <dbReference type="EC" id="4.1.99.12"/>
    </reaction>
</comment>
<feature type="binding site" evidence="13">
    <location>
        <position position="245"/>
    </location>
    <ligand>
        <name>Zn(2+)</name>
        <dbReference type="ChEBI" id="CHEBI:29105"/>
        <note>catalytic</note>
    </ligand>
</feature>
<dbReference type="PIRSF" id="PIRSF001259">
    <property type="entry name" value="RibA"/>
    <property type="match status" value="1"/>
</dbReference>
<evidence type="ECO:0000259" key="14">
    <source>
        <dbReference type="Pfam" id="PF00925"/>
    </source>
</evidence>
<comment type="catalytic activity">
    <reaction evidence="12 13">
        <text>GTP + 4 H2O = 2,5-diamino-6-hydroxy-4-(5-phosphoribosylamino)-pyrimidine + formate + 2 phosphate + 3 H(+)</text>
        <dbReference type="Rhea" id="RHEA:23704"/>
        <dbReference type="ChEBI" id="CHEBI:15377"/>
        <dbReference type="ChEBI" id="CHEBI:15378"/>
        <dbReference type="ChEBI" id="CHEBI:15740"/>
        <dbReference type="ChEBI" id="CHEBI:37565"/>
        <dbReference type="ChEBI" id="CHEBI:43474"/>
        <dbReference type="ChEBI" id="CHEBI:58614"/>
        <dbReference type="EC" id="3.5.4.25"/>
    </reaction>
</comment>
<dbReference type="Proteomes" id="UP000184390">
    <property type="component" value="Unassembled WGS sequence"/>
</dbReference>
<evidence type="ECO:0000256" key="11">
    <source>
        <dbReference type="ARBA" id="ARBA00023134"/>
    </source>
</evidence>
<evidence type="ECO:0000313" key="15">
    <source>
        <dbReference type="EMBL" id="SHJ07323.1"/>
    </source>
</evidence>
<feature type="binding site" evidence="13">
    <location>
        <position position="329"/>
    </location>
    <ligand>
        <name>GTP</name>
        <dbReference type="ChEBI" id="CHEBI:37565"/>
    </ligand>
</feature>
<reference evidence="15 16" key="1">
    <citation type="submission" date="2016-11" db="EMBL/GenBank/DDBJ databases">
        <authorList>
            <person name="Varghese N."/>
            <person name="Submissions S."/>
        </authorList>
    </citation>
    <scope>NUCLEOTIDE SEQUENCE [LARGE SCALE GENOMIC DNA]</scope>
    <source>
        <strain evidence="15 16">PA</strain>
    </source>
</reference>
<protein>
    <recommendedName>
        <fullName evidence="13">GTP cyclohydrolase-2</fullName>
        <ecNumber evidence="13">3.5.4.25</ecNumber>
    </recommendedName>
    <alternativeName>
        <fullName evidence="13">GTP cyclohydrolase II</fullName>
    </alternativeName>
</protein>
<evidence type="ECO:0000256" key="12">
    <source>
        <dbReference type="ARBA" id="ARBA00049295"/>
    </source>
</evidence>
<dbReference type="NCBIfam" id="NF001591">
    <property type="entry name" value="PRK00393.1"/>
    <property type="match status" value="1"/>
</dbReference>
<organism evidence="15 16">
    <name type="scientific">Actinomyces denticolens</name>
    <dbReference type="NCBI Taxonomy" id="52767"/>
    <lineage>
        <taxon>Bacteria</taxon>
        <taxon>Bacillati</taxon>
        <taxon>Actinomycetota</taxon>
        <taxon>Actinomycetes</taxon>
        <taxon>Actinomycetales</taxon>
        <taxon>Actinomycetaceae</taxon>
        <taxon>Actinomyces</taxon>
    </lineage>
</organism>
<comment type="function">
    <text evidence="2">Catalyzes the conversion of D-ribulose 5-phosphate to formate and 3,4-dihydroxy-2-butanone 4-phosphate.</text>
</comment>
<evidence type="ECO:0000256" key="7">
    <source>
        <dbReference type="ARBA" id="ARBA00022723"/>
    </source>
</evidence>
<dbReference type="SUPFAM" id="SSF142695">
    <property type="entry name" value="RibA-like"/>
    <property type="match status" value="1"/>
</dbReference>
<keyword evidence="16" id="KW-1185">Reference proteome</keyword>
<dbReference type="Pfam" id="PF00926">
    <property type="entry name" value="DHBP_synthase"/>
    <property type="match status" value="1"/>
</dbReference>
<evidence type="ECO:0000256" key="8">
    <source>
        <dbReference type="ARBA" id="ARBA00022741"/>
    </source>
</evidence>
<evidence type="ECO:0000256" key="5">
    <source>
        <dbReference type="ARBA" id="ARBA00005520"/>
    </source>
</evidence>
<comment type="similarity">
    <text evidence="5">In the N-terminal section; belongs to the DHBP synthase family.</text>
</comment>
<dbReference type="CDD" id="cd00641">
    <property type="entry name" value="GTP_cyclohydro2"/>
    <property type="match status" value="1"/>
</dbReference>
<dbReference type="InterPro" id="IPR000926">
    <property type="entry name" value="RibA"/>
</dbReference>
<dbReference type="PANTHER" id="PTHR21327">
    <property type="entry name" value="GTP CYCLOHYDROLASE II-RELATED"/>
    <property type="match status" value="1"/>
</dbReference>
<dbReference type="InterPro" id="IPR017945">
    <property type="entry name" value="DHBP_synth_RibB-like_a/b_dom"/>
</dbReference>
<evidence type="ECO:0000313" key="16">
    <source>
        <dbReference type="Proteomes" id="UP000184390"/>
    </source>
</evidence>
<keyword evidence="9 13" id="KW-0378">Hydrolase</keyword>
<keyword evidence="7 13" id="KW-0479">Metal-binding</keyword>
<feature type="binding site" evidence="13">
    <location>
        <position position="234"/>
    </location>
    <ligand>
        <name>Zn(2+)</name>
        <dbReference type="ChEBI" id="CHEBI:29105"/>
        <note>catalytic</note>
    </ligand>
</feature>